<dbReference type="EMBL" id="JBHTLN010000001">
    <property type="protein sequence ID" value="MFD1121796.1"/>
    <property type="molecule type" value="Genomic_DNA"/>
</dbReference>
<dbReference type="RefSeq" id="WP_379031186.1">
    <property type="nucleotide sequence ID" value="NZ_JBHTLN010000001.1"/>
</dbReference>
<comment type="caution">
    <text evidence="2">The sequence shown here is derived from an EMBL/GenBank/DDBJ whole genome shotgun (WGS) entry which is preliminary data.</text>
</comment>
<reference evidence="3" key="1">
    <citation type="journal article" date="2019" name="Int. J. Syst. Evol. Microbiol.">
        <title>The Global Catalogue of Microorganisms (GCM) 10K type strain sequencing project: providing services to taxonomists for standard genome sequencing and annotation.</title>
        <authorList>
            <consortium name="The Broad Institute Genomics Platform"/>
            <consortium name="The Broad Institute Genome Sequencing Center for Infectious Disease"/>
            <person name="Wu L."/>
            <person name="Ma J."/>
        </authorList>
    </citation>
    <scope>NUCLEOTIDE SEQUENCE [LARGE SCALE GENOMIC DNA]</scope>
    <source>
        <strain evidence="3">CCUG 58411</strain>
    </source>
</reference>
<keyword evidence="1" id="KW-1133">Transmembrane helix</keyword>
<evidence type="ECO:0008006" key="4">
    <source>
        <dbReference type="Google" id="ProtNLM"/>
    </source>
</evidence>
<name>A0ABW3PC05_9PROT</name>
<accession>A0ABW3PC05</accession>
<dbReference type="Proteomes" id="UP001597206">
    <property type="component" value="Unassembled WGS sequence"/>
</dbReference>
<evidence type="ECO:0000313" key="2">
    <source>
        <dbReference type="EMBL" id="MFD1121796.1"/>
    </source>
</evidence>
<organism evidence="2 3">
    <name type="scientific">Methylophilus flavus</name>
    <dbReference type="NCBI Taxonomy" id="640084"/>
    <lineage>
        <taxon>Bacteria</taxon>
        <taxon>Pseudomonadati</taxon>
        <taxon>Pseudomonadota</taxon>
        <taxon>Betaproteobacteria</taxon>
        <taxon>Nitrosomonadales</taxon>
        <taxon>Methylophilaceae</taxon>
        <taxon>Methylophilus</taxon>
    </lineage>
</organism>
<keyword evidence="3" id="KW-1185">Reference proteome</keyword>
<keyword evidence="1" id="KW-0472">Membrane</keyword>
<feature type="transmembrane region" description="Helical" evidence="1">
    <location>
        <begin position="53"/>
        <end position="74"/>
    </location>
</feature>
<gene>
    <name evidence="2" type="ORF">ACFQ2T_04725</name>
</gene>
<keyword evidence="1" id="KW-0812">Transmembrane</keyword>
<feature type="transmembrane region" description="Helical" evidence="1">
    <location>
        <begin position="130"/>
        <end position="156"/>
    </location>
</feature>
<protein>
    <recommendedName>
        <fullName evidence="4">DUF4184 family protein</fullName>
    </recommendedName>
</protein>
<sequence>MPITPFHFGHGAAIHAIAPKHVSFLAFCTANVLIDIEPLYYMITGQYPLHRFFHTYIGATIITVITVLIFFAALKLSSRITLPNPFHWQSLSPFPIWLGAATGSYSHIAFDSLMHADIAPLSPFSKTNVLYQLIPLGELHLFCLFSAFLGLVILGIRQLLKSKR</sequence>
<proteinExistence type="predicted"/>
<evidence type="ECO:0000256" key="1">
    <source>
        <dbReference type="SAM" id="Phobius"/>
    </source>
</evidence>
<evidence type="ECO:0000313" key="3">
    <source>
        <dbReference type="Proteomes" id="UP001597206"/>
    </source>
</evidence>